<evidence type="ECO:0000313" key="8">
    <source>
        <dbReference type="EMBL" id="MEW9306838.1"/>
    </source>
</evidence>
<sequence length="388" mass="41263">MSGILKTFRHELGRIFALKAIFSTLFVAALIYAVYYPQPYRNEALRDVPIAVVDLDGTTASRELARRLDASSDVAVAMALPNLATAEREVFKRTLSGAVVIPLHFERDLLHGRASPISLYSDASYFLINSRVAGAVNTVARSYGTEVETARLIGLGVDPAVAASATSPMPLVSIPLFNPQGGYATYVLPGAFTIIMQQTLLIAVCLLATIAGMPGVAGQSIPNVGATATVLGKLAAYLAVAALLVPFYFIVLPYFYNIPRLGALGTIALLALPFVLSVSALGMVIGLMLRSPLTVQLTAAALGMPLFFLSGFSWPIEAVPPVLRAVAQLIPGSMAITGMTQVVEMGASIDDVRVQFLGLWALAAGYTLLAILLEWRRQRRQAARSALA</sequence>
<organism evidence="8 9">
    <name type="scientific">Labrys neptuniae</name>
    <dbReference type="NCBI Taxonomy" id="376174"/>
    <lineage>
        <taxon>Bacteria</taxon>
        <taxon>Pseudomonadati</taxon>
        <taxon>Pseudomonadota</taxon>
        <taxon>Alphaproteobacteria</taxon>
        <taxon>Hyphomicrobiales</taxon>
        <taxon>Xanthobacteraceae</taxon>
        <taxon>Labrys</taxon>
    </lineage>
</organism>
<feature type="transmembrane region" description="Helical" evidence="6">
    <location>
        <begin position="354"/>
        <end position="375"/>
    </location>
</feature>
<accession>A0ABV3PN10</accession>
<evidence type="ECO:0000256" key="1">
    <source>
        <dbReference type="ARBA" id="ARBA00004651"/>
    </source>
</evidence>
<keyword evidence="4 6" id="KW-1133">Transmembrane helix</keyword>
<feature type="transmembrane region" description="Helical" evidence="6">
    <location>
        <begin position="297"/>
        <end position="316"/>
    </location>
</feature>
<dbReference type="EMBL" id="JBFNQD010000004">
    <property type="protein sequence ID" value="MEW9306838.1"/>
    <property type="molecule type" value="Genomic_DNA"/>
</dbReference>
<dbReference type="Pfam" id="PF12698">
    <property type="entry name" value="ABC2_membrane_3"/>
    <property type="match status" value="1"/>
</dbReference>
<keyword evidence="3 6" id="KW-0812">Transmembrane</keyword>
<dbReference type="PANTHER" id="PTHR30294">
    <property type="entry name" value="MEMBRANE COMPONENT OF ABC TRANSPORTER YHHJ-RELATED"/>
    <property type="match status" value="1"/>
</dbReference>
<dbReference type="Proteomes" id="UP001555786">
    <property type="component" value="Unassembled WGS sequence"/>
</dbReference>
<dbReference type="InterPro" id="IPR051449">
    <property type="entry name" value="ABC-2_transporter_component"/>
</dbReference>
<evidence type="ECO:0000256" key="2">
    <source>
        <dbReference type="ARBA" id="ARBA00022475"/>
    </source>
</evidence>
<evidence type="ECO:0000256" key="5">
    <source>
        <dbReference type="ARBA" id="ARBA00023136"/>
    </source>
</evidence>
<dbReference type="RefSeq" id="WP_311944555.1">
    <property type="nucleotide sequence ID" value="NZ_JAVSCS010000052.1"/>
</dbReference>
<keyword evidence="9" id="KW-1185">Reference proteome</keyword>
<evidence type="ECO:0000256" key="6">
    <source>
        <dbReference type="SAM" id="Phobius"/>
    </source>
</evidence>
<keyword evidence="2" id="KW-1003">Cell membrane</keyword>
<gene>
    <name evidence="8" type="ORF">ABXS05_14900</name>
</gene>
<feature type="transmembrane region" description="Helical" evidence="6">
    <location>
        <begin position="186"/>
        <end position="213"/>
    </location>
</feature>
<evidence type="ECO:0000256" key="3">
    <source>
        <dbReference type="ARBA" id="ARBA00022692"/>
    </source>
</evidence>
<keyword evidence="5 6" id="KW-0472">Membrane</keyword>
<protein>
    <submittedName>
        <fullName evidence="8">ABC transporter permease</fullName>
    </submittedName>
</protein>
<evidence type="ECO:0000256" key="4">
    <source>
        <dbReference type="ARBA" id="ARBA00022989"/>
    </source>
</evidence>
<dbReference type="InterPro" id="IPR013525">
    <property type="entry name" value="ABC2_TM"/>
</dbReference>
<feature type="domain" description="ABC-2 type transporter transmembrane" evidence="7">
    <location>
        <begin position="21"/>
        <end position="372"/>
    </location>
</feature>
<evidence type="ECO:0000313" key="9">
    <source>
        <dbReference type="Proteomes" id="UP001555786"/>
    </source>
</evidence>
<comment type="subcellular location">
    <subcellularLocation>
        <location evidence="1">Cell membrane</location>
        <topology evidence="1">Multi-pass membrane protein</topology>
    </subcellularLocation>
</comment>
<comment type="caution">
    <text evidence="8">The sequence shown here is derived from an EMBL/GenBank/DDBJ whole genome shotgun (WGS) entry which is preliminary data.</text>
</comment>
<proteinExistence type="predicted"/>
<reference evidence="8 9" key="1">
    <citation type="submission" date="2024-07" db="EMBL/GenBank/DDBJ databases">
        <title>Description of Labrys sedimenti sp. nov., isolated from a diclofenac-degrading enrichment culture.</title>
        <authorList>
            <person name="Tancsics A."/>
            <person name="Csepanyi A."/>
        </authorList>
    </citation>
    <scope>NUCLEOTIDE SEQUENCE [LARGE SCALE GENOMIC DNA]</scope>
    <source>
        <strain evidence="8 9">LMG 23578</strain>
    </source>
</reference>
<dbReference type="Gene3D" id="3.40.1710.10">
    <property type="entry name" value="abc type-2 transporter like domain"/>
    <property type="match status" value="1"/>
</dbReference>
<feature type="transmembrane region" description="Helical" evidence="6">
    <location>
        <begin position="234"/>
        <end position="256"/>
    </location>
</feature>
<feature type="transmembrane region" description="Helical" evidence="6">
    <location>
        <begin position="12"/>
        <end position="35"/>
    </location>
</feature>
<name>A0ABV3PN10_9HYPH</name>
<dbReference type="PANTHER" id="PTHR30294:SF46">
    <property type="entry name" value="ABC TRANSPORTER PERMEASE"/>
    <property type="match status" value="1"/>
</dbReference>
<feature type="transmembrane region" description="Helical" evidence="6">
    <location>
        <begin position="262"/>
        <end position="285"/>
    </location>
</feature>
<evidence type="ECO:0000259" key="7">
    <source>
        <dbReference type="Pfam" id="PF12698"/>
    </source>
</evidence>